<gene>
    <name evidence="1" type="ordered locus">GBAA_pXO1_0194</name>
</gene>
<dbReference type="EMBL" id="AE017336">
    <property type="protein sequence ID" value="AAT35485.1"/>
    <property type="molecule type" value="Genomic_DNA"/>
</dbReference>
<evidence type="ECO:0000313" key="2">
    <source>
        <dbReference type="Proteomes" id="UP000000594"/>
    </source>
</evidence>
<dbReference type="KEGG" id="bar:GBAA_pXO1_0194"/>
<keyword evidence="2" id="KW-1185">Reference proteome</keyword>
<geneLocation type="plasmid" evidence="1 2">
    <name>pXO1</name>
</geneLocation>
<dbReference type="Proteomes" id="UP000000594">
    <property type="component" value="Plasmid pXO1"/>
</dbReference>
<dbReference type="InterPro" id="IPR009057">
    <property type="entry name" value="Homeodomain-like_sf"/>
</dbReference>
<dbReference type="HOGENOM" id="CLU_161842_1_0_9"/>
<organism evidence="1 2">
    <name type="scientific">Bacillus anthracis</name>
    <name type="common">anthrax bacterium</name>
    <dbReference type="NCBI Taxonomy" id="1392"/>
    <lineage>
        <taxon>Bacteria</taxon>
        <taxon>Bacillati</taxon>
        <taxon>Bacillota</taxon>
        <taxon>Bacilli</taxon>
        <taxon>Bacillales</taxon>
        <taxon>Bacillaceae</taxon>
        <taxon>Bacillus</taxon>
        <taxon>Bacillus cereus group</taxon>
    </lineage>
</organism>
<sequence length="120" mass="14611">MFFLVLFHWVTSFNGGVFRLKTRVHYPEETKWKVIEMKKESYSNRTIMEKLGIKNVSQIKTWMKWYRTDQTYRFQQPVGKQYSYGKGPKELSELEQLRLENKHLKTKLLVWGKYLEIERG</sequence>
<dbReference type="AlphaFoldDB" id="Q6EZJ2"/>
<evidence type="ECO:0000313" key="1">
    <source>
        <dbReference type="EMBL" id="AAT35485.1"/>
    </source>
</evidence>
<reference evidence="1 2" key="1">
    <citation type="journal article" date="2009" name="J. Bacteriol.">
        <title>The complete genome sequence of Bacillus anthracis Ames 'Ancestor'.</title>
        <authorList>
            <person name="Ravel J."/>
            <person name="Jiang L."/>
            <person name="Stanley S.T."/>
            <person name="Wilson M.R."/>
            <person name="Decker R.S."/>
            <person name="Read T.D."/>
            <person name="Worsham P."/>
            <person name="Keim P.S."/>
            <person name="Salzberg S.L."/>
            <person name="Fraser-Liggett C.M."/>
            <person name="Rasko D.A."/>
        </authorList>
    </citation>
    <scope>NUCLEOTIDE SEQUENCE [LARGE SCALE GENOMIC DNA]</scope>
    <source>
        <strain evidence="2">Ames ancestor</strain>
        <plasmid evidence="2">pXO1</plasmid>
    </source>
</reference>
<accession>Q6EZJ2</accession>
<keyword evidence="1" id="KW-0614">Plasmid</keyword>
<protein>
    <submittedName>
        <fullName evidence="1">Transposase</fullName>
    </submittedName>
</protein>
<proteinExistence type="predicted"/>
<dbReference type="SUPFAM" id="SSF46689">
    <property type="entry name" value="Homeodomain-like"/>
    <property type="match status" value="1"/>
</dbReference>
<name>Q6EZJ2_BACAN</name>